<name>A0A8J2PVZ4_9HEXA</name>
<dbReference type="InterPro" id="IPR007110">
    <property type="entry name" value="Ig-like_dom"/>
</dbReference>
<dbReference type="PROSITE" id="PS50835">
    <property type="entry name" value="IG_LIKE"/>
    <property type="match status" value="1"/>
</dbReference>
<dbReference type="Proteomes" id="UP000708208">
    <property type="component" value="Unassembled WGS sequence"/>
</dbReference>
<feature type="non-terminal residue" evidence="2">
    <location>
        <position position="1"/>
    </location>
</feature>
<organism evidence="2 3">
    <name type="scientific">Allacma fusca</name>
    <dbReference type="NCBI Taxonomy" id="39272"/>
    <lineage>
        <taxon>Eukaryota</taxon>
        <taxon>Metazoa</taxon>
        <taxon>Ecdysozoa</taxon>
        <taxon>Arthropoda</taxon>
        <taxon>Hexapoda</taxon>
        <taxon>Collembola</taxon>
        <taxon>Symphypleona</taxon>
        <taxon>Sminthuridae</taxon>
        <taxon>Allacma</taxon>
    </lineage>
</organism>
<gene>
    <name evidence="2" type="ORF">AFUS01_LOCUS33979</name>
</gene>
<dbReference type="OrthoDB" id="428111at2759"/>
<sequence length="65" mass="7057">PKVPPKLITVPQNIEIQPNMTAYFGCEAEGDPRPTLFWSREGSHSVIFQGSSSGTARVTPEGTLQ</sequence>
<feature type="domain" description="Ig-like" evidence="1">
    <location>
        <begin position="5"/>
        <end position="65"/>
    </location>
</feature>
<dbReference type="Pfam" id="PF13927">
    <property type="entry name" value="Ig_3"/>
    <property type="match status" value="1"/>
</dbReference>
<evidence type="ECO:0000313" key="2">
    <source>
        <dbReference type="EMBL" id="CAG7823785.1"/>
    </source>
</evidence>
<dbReference type="EMBL" id="CAJVCH010530562">
    <property type="protein sequence ID" value="CAG7823785.1"/>
    <property type="molecule type" value="Genomic_DNA"/>
</dbReference>
<reference evidence="2" key="1">
    <citation type="submission" date="2021-06" db="EMBL/GenBank/DDBJ databases">
        <authorList>
            <person name="Hodson N. C."/>
            <person name="Mongue J. A."/>
            <person name="Jaron S. K."/>
        </authorList>
    </citation>
    <scope>NUCLEOTIDE SEQUENCE</scope>
</reference>
<keyword evidence="3" id="KW-1185">Reference proteome</keyword>
<evidence type="ECO:0000313" key="3">
    <source>
        <dbReference type="Proteomes" id="UP000708208"/>
    </source>
</evidence>
<evidence type="ECO:0000259" key="1">
    <source>
        <dbReference type="PROSITE" id="PS50835"/>
    </source>
</evidence>
<dbReference type="AlphaFoldDB" id="A0A8J2PVZ4"/>
<comment type="caution">
    <text evidence="2">The sequence shown here is derived from an EMBL/GenBank/DDBJ whole genome shotgun (WGS) entry which is preliminary data.</text>
</comment>
<protein>
    <recommendedName>
        <fullName evidence="1">Ig-like domain-containing protein</fullName>
    </recommendedName>
</protein>
<accession>A0A8J2PVZ4</accession>
<proteinExistence type="predicted"/>